<dbReference type="AlphaFoldDB" id="A0A371EQ93"/>
<keyword evidence="4" id="KW-0539">Nucleus</keyword>
<feature type="non-terminal residue" evidence="8">
    <location>
        <position position="1"/>
    </location>
</feature>
<dbReference type="GO" id="GO:0005732">
    <property type="term" value="C:sno(s)RNA-containing ribonucleoprotein complex"/>
    <property type="evidence" value="ECO:0007669"/>
    <property type="project" value="InterPro"/>
</dbReference>
<dbReference type="GO" id="GO:0006364">
    <property type="term" value="P:rRNA processing"/>
    <property type="evidence" value="ECO:0007669"/>
    <property type="project" value="UniProtKB-KW"/>
</dbReference>
<comment type="caution">
    <text evidence="8">The sequence shown here is derived from an EMBL/GenBank/DDBJ whole genome shotgun (WGS) entry which is preliminary data.</text>
</comment>
<gene>
    <name evidence="8" type="primary">Mphosph10</name>
    <name evidence="8" type="ORF">CR513_52789</name>
</gene>
<feature type="region of interest" description="Disordered" evidence="7">
    <location>
        <begin position="90"/>
        <end position="273"/>
    </location>
</feature>
<dbReference type="GO" id="GO:0034457">
    <property type="term" value="C:Mpp10 complex"/>
    <property type="evidence" value="ECO:0007669"/>
    <property type="project" value="InterPro"/>
</dbReference>
<sequence length="518" mass="59112">MVNASDPGVEALRRLKATDPPSWLAPNPTLSEAARTASQYLFSSLKPFSPKSPLDQLLVDGFDAEQIWQQIDLQSQPLLSTLRRRLKQLADNPEEISQLKVPSEGGNKVEEKNRDEWEDDSDGFDQELDEEEDEDEDEEKEGEEEEEGMEEDEESKEENEEAGGIEDKFLKIDELAKYLEKEEENLENDEADREDDDEEDDDEESDEDGDFGFGDDEDEDEGMENARYEDFYGGKKERGSKRKAQVLKESEYSDDEDDMEFDKQKKATASAHEKQLEKIQSKIEQMEKANIEPKTWTMQGEVTAAKRPKNSALEVDLDFEHNVRPAPVITEEVTASIEDMIKKRIIEGHFNDVQRVSKLPSKVPREVKELDDNKSKQGLAEIYEQEYVQKTDPTSAPLSFKDEQKNEASMLFKRLCLKLDALSHFNFAPKPVIEDMSIQANVPALAMEEIAPVAVSDAAMLAPEEVFDGKGDVKEEVELTKEERKRRRANKKRKFKAEAVKRTKRKAQDGTIRSQVTG</sequence>
<proteinExistence type="inferred from homology"/>
<feature type="compositionally biased region" description="Acidic residues" evidence="7">
    <location>
        <begin position="116"/>
        <end position="164"/>
    </location>
</feature>
<dbReference type="InterPro" id="IPR012173">
    <property type="entry name" value="Mpp10"/>
</dbReference>
<dbReference type="Pfam" id="PF04006">
    <property type="entry name" value="Mpp10"/>
    <property type="match status" value="1"/>
</dbReference>
<evidence type="ECO:0000256" key="6">
    <source>
        <dbReference type="ARBA" id="ARBA00029455"/>
    </source>
</evidence>
<feature type="region of interest" description="Disordered" evidence="7">
    <location>
        <begin position="1"/>
        <end position="28"/>
    </location>
</feature>
<dbReference type="GO" id="GO:0032040">
    <property type="term" value="C:small-subunit processome"/>
    <property type="evidence" value="ECO:0007669"/>
    <property type="project" value="TreeGrafter"/>
</dbReference>
<evidence type="ECO:0000256" key="5">
    <source>
        <dbReference type="ARBA" id="ARBA00023274"/>
    </source>
</evidence>
<reference evidence="8" key="1">
    <citation type="submission" date="2018-05" db="EMBL/GenBank/DDBJ databases">
        <title>Draft genome of Mucuna pruriens seed.</title>
        <authorList>
            <person name="Nnadi N.E."/>
            <person name="Vos R."/>
            <person name="Hasami M.H."/>
            <person name="Devisetty U.K."/>
            <person name="Aguiy J.C."/>
        </authorList>
    </citation>
    <scope>NUCLEOTIDE SEQUENCE [LARGE SCALE GENOMIC DNA]</scope>
    <source>
        <strain evidence="8">JCA_2017</strain>
    </source>
</reference>
<dbReference type="OrthoDB" id="445326at2759"/>
<feature type="compositionally biased region" description="Basic residues" evidence="7">
    <location>
        <begin position="484"/>
        <end position="495"/>
    </location>
</feature>
<name>A0A371EQ93_MUCPR</name>
<comment type="similarity">
    <text evidence="6">Belongs to the MPP10 family.</text>
</comment>
<evidence type="ECO:0000313" key="8">
    <source>
        <dbReference type="EMBL" id="RDX68240.1"/>
    </source>
</evidence>
<keyword evidence="3" id="KW-0698">rRNA processing</keyword>
<dbReference type="PANTHER" id="PTHR17039">
    <property type="entry name" value="U3 SMALL NUCLEOLAR RIBONUCLEOPROTEIN PROTEIN MPP10"/>
    <property type="match status" value="1"/>
</dbReference>
<feature type="compositionally biased region" description="Basic and acidic residues" evidence="7">
    <location>
        <begin position="165"/>
        <end position="180"/>
    </location>
</feature>
<evidence type="ECO:0000256" key="2">
    <source>
        <dbReference type="ARBA" id="ARBA00022517"/>
    </source>
</evidence>
<dbReference type="Proteomes" id="UP000257109">
    <property type="component" value="Unassembled WGS sequence"/>
</dbReference>
<feature type="compositionally biased region" description="Acidic residues" evidence="7">
    <location>
        <begin position="181"/>
        <end position="223"/>
    </location>
</feature>
<feature type="compositionally biased region" description="Basic and acidic residues" evidence="7">
    <location>
        <begin position="224"/>
        <end position="237"/>
    </location>
</feature>
<evidence type="ECO:0000256" key="3">
    <source>
        <dbReference type="ARBA" id="ARBA00022552"/>
    </source>
</evidence>
<feature type="region of interest" description="Disordered" evidence="7">
    <location>
        <begin position="478"/>
        <end position="518"/>
    </location>
</feature>
<keyword evidence="9" id="KW-1185">Reference proteome</keyword>
<evidence type="ECO:0000256" key="1">
    <source>
        <dbReference type="ARBA" id="ARBA00004604"/>
    </source>
</evidence>
<dbReference type="STRING" id="157652.A0A371EQ93"/>
<keyword evidence="5 8" id="KW-0687">Ribonucleoprotein</keyword>
<evidence type="ECO:0000256" key="4">
    <source>
        <dbReference type="ARBA" id="ARBA00023242"/>
    </source>
</evidence>
<comment type="subcellular location">
    <subcellularLocation>
        <location evidence="1">Nucleus</location>
        <location evidence="1">Nucleolus</location>
    </subcellularLocation>
</comment>
<evidence type="ECO:0000313" key="9">
    <source>
        <dbReference type="Proteomes" id="UP000257109"/>
    </source>
</evidence>
<feature type="non-terminal residue" evidence="8">
    <location>
        <position position="518"/>
    </location>
</feature>
<organism evidence="8 9">
    <name type="scientific">Mucuna pruriens</name>
    <name type="common">Velvet bean</name>
    <name type="synonym">Dolichos pruriens</name>
    <dbReference type="NCBI Taxonomy" id="157652"/>
    <lineage>
        <taxon>Eukaryota</taxon>
        <taxon>Viridiplantae</taxon>
        <taxon>Streptophyta</taxon>
        <taxon>Embryophyta</taxon>
        <taxon>Tracheophyta</taxon>
        <taxon>Spermatophyta</taxon>
        <taxon>Magnoliopsida</taxon>
        <taxon>eudicotyledons</taxon>
        <taxon>Gunneridae</taxon>
        <taxon>Pentapetalae</taxon>
        <taxon>rosids</taxon>
        <taxon>fabids</taxon>
        <taxon>Fabales</taxon>
        <taxon>Fabaceae</taxon>
        <taxon>Papilionoideae</taxon>
        <taxon>50 kb inversion clade</taxon>
        <taxon>NPAAA clade</taxon>
        <taxon>indigoferoid/millettioid clade</taxon>
        <taxon>Phaseoleae</taxon>
        <taxon>Mucuna</taxon>
    </lineage>
</organism>
<evidence type="ECO:0000256" key="7">
    <source>
        <dbReference type="SAM" id="MobiDB-lite"/>
    </source>
</evidence>
<feature type="compositionally biased region" description="Basic and acidic residues" evidence="7">
    <location>
        <begin position="261"/>
        <end position="273"/>
    </location>
</feature>
<dbReference type="EMBL" id="QJKJ01012629">
    <property type="protein sequence ID" value="RDX68240.1"/>
    <property type="molecule type" value="Genomic_DNA"/>
</dbReference>
<accession>A0A371EQ93</accession>
<dbReference type="PANTHER" id="PTHR17039:SF0">
    <property type="entry name" value="U3 SMALL NUCLEOLAR RIBONUCLEOPROTEIN PROTEIN MPP10"/>
    <property type="match status" value="1"/>
</dbReference>
<dbReference type="PIRSF" id="PIRSF017300">
    <property type="entry name" value="snoRNP_Mpp10"/>
    <property type="match status" value="1"/>
</dbReference>
<protein>
    <submittedName>
        <fullName evidence="8">U3 small nucleolar ribonucleoprotein MPP10</fullName>
    </submittedName>
</protein>
<keyword evidence="2" id="KW-0690">Ribosome biogenesis</keyword>